<evidence type="ECO:0000313" key="2">
    <source>
        <dbReference type="EMBL" id="KIX90261.1"/>
    </source>
</evidence>
<gene>
    <name evidence="3" type="ORF">NCTC13832_00969</name>
    <name evidence="2" type="ORF">TP70_08480</name>
</gene>
<dbReference type="PROSITE" id="PS51257">
    <property type="entry name" value="PROKAR_LIPOPROTEIN"/>
    <property type="match status" value="1"/>
</dbReference>
<protein>
    <recommendedName>
        <fullName evidence="6">Lipoprotein</fullName>
    </recommendedName>
</protein>
<dbReference type="AlphaFoldDB" id="A0A0D6XPU1"/>
<evidence type="ECO:0000256" key="1">
    <source>
        <dbReference type="SAM" id="SignalP"/>
    </source>
</evidence>
<reference evidence="2 4" key="1">
    <citation type="submission" date="2015-01" db="EMBL/GenBank/DDBJ databases">
        <authorList>
            <person name="Guo J."/>
        </authorList>
    </citation>
    <scope>NUCLEOTIDE SEQUENCE [LARGE SCALE GENOMIC DNA]</scope>
    <source>
        <strain evidence="2 4">DSM 22147</strain>
    </source>
</reference>
<dbReference type="OrthoDB" id="2932050at2"/>
<dbReference type="EMBL" id="UHDT01000001">
    <property type="protein sequence ID" value="SUM57295.1"/>
    <property type="molecule type" value="Genomic_DNA"/>
</dbReference>
<dbReference type="Proteomes" id="UP000254100">
    <property type="component" value="Unassembled WGS sequence"/>
</dbReference>
<reference evidence="3 5" key="2">
    <citation type="submission" date="2018-06" db="EMBL/GenBank/DDBJ databases">
        <authorList>
            <consortium name="Pathogen Informatics"/>
            <person name="Doyle S."/>
        </authorList>
    </citation>
    <scope>NUCLEOTIDE SEQUENCE [LARGE SCALE GENOMIC DNA]</scope>
    <source>
        <strain evidence="3 5">NCTC13832</strain>
    </source>
</reference>
<dbReference type="STRING" id="569857.TP70_08480"/>
<dbReference type="EMBL" id="JXWY01000063">
    <property type="protein sequence ID" value="KIX90261.1"/>
    <property type="molecule type" value="Genomic_DNA"/>
</dbReference>
<evidence type="ECO:0008006" key="6">
    <source>
        <dbReference type="Google" id="ProtNLM"/>
    </source>
</evidence>
<accession>A0A0D6XPU1</accession>
<keyword evidence="1" id="KW-0732">Signal</keyword>
<evidence type="ECO:0000313" key="5">
    <source>
        <dbReference type="Proteomes" id="UP000254100"/>
    </source>
</evidence>
<name>A0A0D6XPU1_9STAP</name>
<proteinExistence type="predicted"/>
<dbReference type="Proteomes" id="UP000032366">
    <property type="component" value="Unassembled WGS sequence"/>
</dbReference>
<evidence type="ECO:0000313" key="4">
    <source>
        <dbReference type="Proteomes" id="UP000032366"/>
    </source>
</evidence>
<evidence type="ECO:0000313" key="3">
    <source>
        <dbReference type="EMBL" id="SUM57295.1"/>
    </source>
</evidence>
<feature type="chain" id="PRO_5043119636" description="Lipoprotein" evidence="1">
    <location>
        <begin position="21"/>
        <end position="127"/>
    </location>
</feature>
<feature type="signal peptide" evidence="1">
    <location>
        <begin position="1"/>
        <end position="20"/>
    </location>
</feature>
<sequence length="127" mass="14649">MKKLMMLGSTLVMCIVLLSACDDEEPVEAPDDEAYQKNKHEFVYYEVLNNGDEDYPKIDIAYKEKGQLKHVYTNLDHVYEHIIEDESAPFFVKDGDDIHVYRPPYMTFGDDSVSGEVVDKSEMSDKE</sequence>
<organism evidence="3 5">
    <name type="scientific">Staphylococcus microti</name>
    <dbReference type="NCBI Taxonomy" id="569857"/>
    <lineage>
        <taxon>Bacteria</taxon>
        <taxon>Bacillati</taxon>
        <taxon>Bacillota</taxon>
        <taxon>Bacilli</taxon>
        <taxon>Bacillales</taxon>
        <taxon>Staphylococcaceae</taxon>
        <taxon>Staphylococcus</taxon>
    </lineage>
</organism>
<keyword evidence="4" id="KW-1185">Reference proteome</keyword>
<dbReference type="RefSeq" id="WP_044360975.1">
    <property type="nucleotide sequence ID" value="NZ_JXWY01000063.1"/>
</dbReference>